<dbReference type="InterPro" id="IPR001322">
    <property type="entry name" value="Lamin_tail_dom"/>
</dbReference>
<feature type="region of interest" description="Disordered" evidence="1">
    <location>
        <begin position="1518"/>
        <end position="1580"/>
    </location>
</feature>
<dbReference type="SUPFAM" id="SSF56300">
    <property type="entry name" value="Metallo-dependent phosphatases"/>
    <property type="match status" value="1"/>
</dbReference>
<feature type="domain" description="SLH" evidence="3">
    <location>
        <begin position="1782"/>
        <end position="1845"/>
    </location>
</feature>
<dbReference type="Pfam" id="PF00149">
    <property type="entry name" value="Metallophos"/>
    <property type="match status" value="1"/>
</dbReference>
<feature type="chain" id="PRO_5039522010" evidence="2">
    <location>
        <begin position="23"/>
        <end position="1974"/>
    </location>
</feature>
<proteinExistence type="predicted"/>
<keyword evidence="6" id="KW-1185">Reference proteome</keyword>
<dbReference type="InterPro" id="IPR036415">
    <property type="entry name" value="Lamin_tail_dom_sf"/>
</dbReference>
<evidence type="ECO:0000259" key="4">
    <source>
        <dbReference type="PROSITE" id="PS51841"/>
    </source>
</evidence>
<dbReference type="Pfam" id="PF00395">
    <property type="entry name" value="SLH"/>
    <property type="match status" value="3"/>
</dbReference>
<feature type="domain" description="SLH" evidence="3">
    <location>
        <begin position="1911"/>
        <end position="1974"/>
    </location>
</feature>
<sequence>MKKKVIAAILACGMLMSSFNFAGFIVPAKADSSEEMNVFISEIYPDDQSNQNVIEGAGSADLFEYVEIYNHSGQPLAFNDEYAIRYNYNSGAKNLTVTDTVYDDPNAVVIPAESPAVLWVKRTSSSITGAAANLTEADFRQYHSVPDDVPVYMLKGQDGLNNTDRGLLITRKGDASAVISEYYYTADDVGDGKSVHLQLPSSGTAMVPFAREAAPSAGQVEPAQLTATNNRIPEITHTPIATADRSQPLTVTAGVYDEDGDSLTVKLYYKTVANGSYNELLMEDRGNGLFAGEIPSARLGGDKLYYVLEAGDGIGWARSPEYETVLTGEVSDADIPRILITEILPNPAGDYRWGSGNQYEYLELYNHSGQTLDLKDYTLWYLYPGTTAPKKWVIPQHTSIEPYSAAVIWFAKEAVANGKGYTTTADFNLHFNSTLSDSDIIFYDNSQSSDFNLPNATHRGLALSSPDAPDQYIVEAWYDSTSTGSPDRLVNDVRNAVIRYAYPLTGTAMMRLDNRMYANPGSIDPGQVPVVAGVDMVAPTLQHEQTVYNLGKGQAYSVAVTSDEPLASAEILYGASAEEPTLFTGKQPLTLTGEDGGRYIYEGSLSFDEPGVYRYIIDAADAGGNRTRVPYNSRGGMLTVNEAGMDTELPDPGLSIKGGSMLKGKAPFYAYGRQAAENIEVLFNGQPVSLRKALPGKTQLGMQTRGVDQIYQASVSALNPAGEPSFFSRILPKYTNDAWSMFDMPADLFVTGTTVSVHTGNENAPYQLKDHDKVFGSNNHDDFEVKNVHLVLPDGSVVKPDKVLNYLGNLTQTTVDYREDTYYGFGDAEYGSNPNKPMISDFHFPVPDDKFTARYAELDTAAVQDGVYPLTMTIDGQEIAAIQVMVDNTSPVIEGISYGDGQLLENSMFLKGPFTLNVLASDNLSGVGKMEAELDGRTVELPYDSSSTLLSAGEHRLKVTVYDGAGNTAVLEKSFQIEDEKPLEPGQVSPADFADKVPMNTRLRANVSDPGGDAMDVRFLQGDKYDFARQDGISGYTDVADREPPLVLNPDGEAEIGAAEAGKIAFADGEYLVTDTDSGFPYHRFEIELKEEVQPADKVEVYWQGRTLPGRIVTLYAWDYDAGKWTPLKSETGQDAETDIILTAEIEAGRYVRDGRIQALVQDEVKSANDPFTMLWFTDTQYYAESYPEIFDRLGDWISEEYKKGTFAYAIHTGDIVNVANDEQQWAVADRNLKKLDDAGVPYGVLAGNHDVIIDGVNYSYFGKYVGADRYKDNPWYGGEMDNNRNHYDLFSFGGHDFIFLYIGFGLEDTPETVAWANEVLQKHADRIAIVGMHAYLESNGTLSNMAQNVFDQVIAPNKNVQLVLSGHYHAANRVVKTVTHPDGTSRQVIEMLADYQGGPNGGNGYVRLLKFDPAAGTLDVDTYSPYLDDYNFFDDATEDFTEPFAFRDIQKRVATDYFAVNVYKDKLIGEQKGVASGSVASVPWNGLASGKTYNWYMDITDEYGASTLSPIYRFTTANNGTTPTVPGDNNGDDDDDDNDDDRGNGGSGKENDGNGSAGTGGGVSVNPGSNVKPAPSGSGTITAQAAISGNQAVVSITEEELSAAFSNVSADKRGIKKVSVVLDDSGNRFDGEFITQLPSAFFNETDGRSRIEVVTPHARVALPSGMLSRTGTAGPIVELVIRPGVPAGLLSEMQGLIGGRPAIGLALRIDGKDVDWQGSVTDVAVSVPYVPGEGEQTGALAVWSIDAGGPAKAVLNSHYNEDQQAVVFHTGRLGHFVLGGKTVSYQDVSPSSWYAQAVNYLSARDVVKGSGEGRFLPRSDISRAEFLVMTMNAFGMEPAAGEAGSNFADAGDRYYSPYLAAAKNMGLVKGTGDNRFRPEAKITRQDMAVILHSIIAAAGTELSADNPSTAQSFSDAGDIADYAQSAINDMLGTGLMQGTGDGRLSPQSFTNRAMAAQVIYNYLIKSREDISLE</sequence>
<organism evidence="5 6">
    <name type="scientific">Paenibacillus oralis</name>
    <dbReference type="NCBI Taxonomy" id="2490856"/>
    <lineage>
        <taxon>Bacteria</taxon>
        <taxon>Bacillati</taxon>
        <taxon>Bacillota</taxon>
        <taxon>Bacilli</taxon>
        <taxon>Bacillales</taxon>
        <taxon>Paenibacillaceae</taxon>
        <taxon>Paenibacillus</taxon>
    </lineage>
</organism>
<feature type="domain" description="SLH" evidence="3">
    <location>
        <begin position="1846"/>
        <end position="1906"/>
    </location>
</feature>
<dbReference type="PROSITE" id="PS51272">
    <property type="entry name" value="SLH"/>
    <property type="match status" value="3"/>
</dbReference>
<dbReference type="InterPro" id="IPR051918">
    <property type="entry name" value="STPP_CPPED1"/>
</dbReference>
<feature type="domain" description="LTD" evidence="4">
    <location>
        <begin position="329"/>
        <end position="482"/>
    </location>
</feature>
<gene>
    <name evidence="5" type="ORF">EHV15_01200</name>
</gene>
<dbReference type="InterPro" id="IPR004843">
    <property type="entry name" value="Calcineurin-like_PHP"/>
</dbReference>
<dbReference type="Gene3D" id="3.60.21.10">
    <property type="match status" value="1"/>
</dbReference>
<evidence type="ECO:0000256" key="1">
    <source>
        <dbReference type="SAM" id="MobiDB-lite"/>
    </source>
</evidence>
<reference evidence="5 6" key="1">
    <citation type="submission" date="2018-11" db="EMBL/GenBank/DDBJ databases">
        <title>Genome sequencing of Paenibacillus sp. KCOM 3021 (= ChDC PVNT-B20).</title>
        <authorList>
            <person name="Kook J.-K."/>
            <person name="Park S.-N."/>
            <person name="Lim Y.K."/>
        </authorList>
    </citation>
    <scope>NUCLEOTIDE SEQUENCE [LARGE SCALE GENOMIC DNA]</scope>
    <source>
        <strain evidence="5 6">KCOM 3021</strain>
    </source>
</reference>
<dbReference type="GO" id="GO:0016787">
    <property type="term" value="F:hydrolase activity"/>
    <property type="evidence" value="ECO:0007669"/>
    <property type="project" value="InterPro"/>
</dbReference>
<feature type="signal peptide" evidence="2">
    <location>
        <begin position="1"/>
        <end position="22"/>
    </location>
</feature>
<dbReference type="Proteomes" id="UP000267017">
    <property type="component" value="Unassembled WGS sequence"/>
</dbReference>
<dbReference type="OrthoDB" id="9772095at2"/>
<dbReference type="PANTHER" id="PTHR43143">
    <property type="entry name" value="METALLOPHOSPHOESTERASE, CALCINEURIN SUPERFAMILY"/>
    <property type="match status" value="1"/>
</dbReference>
<comment type="caution">
    <text evidence="5">The sequence shown here is derived from an EMBL/GenBank/DDBJ whole genome shotgun (WGS) entry which is preliminary data.</text>
</comment>
<evidence type="ECO:0000259" key="3">
    <source>
        <dbReference type="PROSITE" id="PS51272"/>
    </source>
</evidence>
<dbReference type="InterPro" id="IPR001119">
    <property type="entry name" value="SLH_dom"/>
</dbReference>
<dbReference type="InterPro" id="IPR029052">
    <property type="entry name" value="Metallo-depent_PP-like"/>
</dbReference>
<dbReference type="PANTHER" id="PTHR43143:SF5">
    <property type="entry name" value="SECRETED PROTEIN"/>
    <property type="match status" value="1"/>
</dbReference>
<dbReference type="SUPFAM" id="SSF74853">
    <property type="entry name" value="Lamin A/C globular tail domain"/>
    <property type="match status" value="1"/>
</dbReference>
<accession>A0A3P3TUD3</accession>
<dbReference type="PROSITE" id="PS51841">
    <property type="entry name" value="LTD"/>
    <property type="match status" value="1"/>
</dbReference>
<feature type="compositionally biased region" description="Acidic residues" evidence="1">
    <location>
        <begin position="1531"/>
        <end position="1541"/>
    </location>
</feature>
<evidence type="ECO:0000313" key="6">
    <source>
        <dbReference type="Proteomes" id="UP000267017"/>
    </source>
</evidence>
<dbReference type="Pfam" id="PF00932">
    <property type="entry name" value="LTD"/>
    <property type="match status" value="1"/>
</dbReference>
<keyword evidence="2" id="KW-0732">Signal</keyword>
<evidence type="ECO:0000313" key="5">
    <source>
        <dbReference type="EMBL" id="RRJ61742.1"/>
    </source>
</evidence>
<dbReference type="EMBL" id="RRCN01000001">
    <property type="protein sequence ID" value="RRJ61742.1"/>
    <property type="molecule type" value="Genomic_DNA"/>
</dbReference>
<dbReference type="RefSeq" id="WP_128629671.1">
    <property type="nucleotide sequence ID" value="NZ_RRCN01000001.1"/>
</dbReference>
<name>A0A3P3TUD3_9BACL</name>
<evidence type="ECO:0000256" key="2">
    <source>
        <dbReference type="SAM" id="SignalP"/>
    </source>
</evidence>
<protein>
    <submittedName>
        <fullName evidence="5">Metallophosphoesterase</fullName>
    </submittedName>
</protein>